<dbReference type="PANTHER" id="PTHR30251">
    <property type="entry name" value="PILUS ASSEMBLY CHAPERONE"/>
    <property type="match status" value="1"/>
</dbReference>
<evidence type="ECO:0000256" key="3">
    <source>
        <dbReference type="ARBA" id="ARBA00022729"/>
    </source>
</evidence>
<evidence type="ECO:0000256" key="2">
    <source>
        <dbReference type="ARBA" id="ARBA00007399"/>
    </source>
</evidence>
<accession>A0A1A9K9F1</accession>
<gene>
    <name evidence="9" type="ORF">A9C11_09210</name>
</gene>
<dbReference type="InterPro" id="IPR016147">
    <property type="entry name" value="Pili_assmbl_chaperone_N"/>
</dbReference>
<sequence length="239" mass="26046">MKIRFLFRAGLLLALCSASALCLAGIQVGGTRIVFPATDREASIQVRNEGADDIMIQSWIEAAPGQSASDVPFAITPSLARLSHKKQQMLRIFYQGKGLPEDRESVVWLSVQEIPQVSGTENSLQVAFRQRLKLFYRPKGLPGSADEAANQLNWSLLADAGGPLLQAANASAFHVSFGQVKLVAGQREYPVEAAMIRPRASEKMPIKGLPATWRGAAEVHWESINDYGALIQHKAALQL</sequence>
<dbReference type="EMBL" id="CP015878">
    <property type="protein sequence ID" value="ANI14144.1"/>
    <property type="molecule type" value="Genomic_DNA"/>
</dbReference>
<dbReference type="InterPro" id="IPR050643">
    <property type="entry name" value="Periplasmic_pilus_chap"/>
</dbReference>
<feature type="domain" description="Pili assembly chaperone N-terminal" evidence="7">
    <location>
        <begin position="25"/>
        <end position="141"/>
    </location>
</feature>
<dbReference type="RefSeq" id="WP_064582485.1">
    <property type="nucleotide sequence ID" value="NZ_CP015878.1"/>
</dbReference>
<dbReference type="InterPro" id="IPR001829">
    <property type="entry name" value="Pili_assmbl_chaperone_bac"/>
</dbReference>
<organism evidence="9 10">
    <name type="scientific">Pseudomonas citronellolis</name>
    <dbReference type="NCBI Taxonomy" id="53408"/>
    <lineage>
        <taxon>Bacteria</taxon>
        <taxon>Pseudomonadati</taxon>
        <taxon>Pseudomonadota</taxon>
        <taxon>Gammaproteobacteria</taxon>
        <taxon>Pseudomonadales</taxon>
        <taxon>Pseudomonadaceae</taxon>
        <taxon>Pseudomonas</taxon>
    </lineage>
</organism>
<dbReference type="InterPro" id="IPR008962">
    <property type="entry name" value="PapD-like_sf"/>
</dbReference>
<reference evidence="9 10" key="1">
    <citation type="submission" date="2016-05" db="EMBL/GenBank/DDBJ databases">
        <title>Genome Sequence of Pseudomonas citronellolis Strain SJTE-3, an Estrogens and Persistent Organic Pollutants degradation strain.</title>
        <authorList>
            <person name="Liang R."/>
        </authorList>
    </citation>
    <scope>NUCLEOTIDE SEQUENCE [LARGE SCALE GENOMIC DNA]</scope>
    <source>
        <strain evidence="9 10">SJTE-3</strain>
    </source>
</reference>
<dbReference type="Pfam" id="PF02753">
    <property type="entry name" value="PapD_C"/>
    <property type="match status" value="1"/>
</dbReference>
<comment type="similarity">
    <text evidence="2">Belongs to the periplasmic pilus chaperone family.</text>
</comment>
<dbReference type="PRINTS" id="PR00969">
    <property type="entry name" value="CHAPERONPILI"/>
</dbReference>
<keyword evidence="3 6" id="KW-0732">Signal</keyword>
<feature type="signal peptide" evidence="6">
    <location>
        <begin position="1"/>
        <end position="24"/>
    </location>
</feature>
<dbReference type="AlphaFoldDB" id="A0A1A9K9F1"/>
<name>A0A1A9K9F1_9PSED</name>
<dbReference type="Proteomes" id="UP000077748">
    <property type="component" value="Chromosome"/>
</dbReference>
<dbReference type="Gene3D" id="2.60.40.10">
    <property type="entry name" value="Immunoglobulins"/>
    <property type="match status" value="2"/>
</dbReference>
<dbReference type="InterPro" id="IPR036316">
    <property type="entry name" value="Pili_assmbl_chap_C_dom_sf"/>
</dbReference>
<dbReference type="GO" id="GO:0071555">
    <property type="term" value="P:cell wall organization"/>
    <property type="evidence" value="ECO:0007669"/>
    <property type="project" value="InterPro"/>
</dbReference>
<proteinExistence type="inferred from homology"/>
<evidence type="ECO:0000313" key="10">
    <source>
        <dbReference type="Proteomes" id="UP000077748"/>
    </source>
</evidence>
<dbReference type="SUPFAM" id="SSF49354">
    <property type="entry name" value="PapD-like"/>
    <property type="match status" value="1"/>
</dbReference>
<dbReference type="PANTHER" id="PTHR30251:SF2">
    <property type="entry name" value="FIMBRIAL CHAPERONE YADV-RELATED"/>
    <property type="match status" value="1"/>
</dbReference>
<comment type="subcellular location">
    <subcellularLocation>
        <location evidence="1">Periplasm</location>
    </subcellularLocation>
</comment>
<dbReference type="Pfam" id="PF00345">
    <property type="entry name" value="PapD_N"/>
    <property type="match status" value="1"/>
</dbReference>
<evidence type="ECO:0000256" key="5">
    <source>
        <dbReference type="ARBA" id="ARBA00023186"/>
    </source>
</evidence>
<evidence type="ECO:0000256" key="4">
    <source>
        <dbReference type="ARBA" id="ARBA00022764"/>
    </source>
</evidence>
<evidence type="ECO:0000256" key="6">
    <source>
        <dbReference type="SAM" id="SignalP"/>
    </source>
</evidence>
<evidence type="ECO:0000259" key="8">
    <source>
        <dbReference type="Pfam" id="PF02753"/>
    </source>
</evidence>
<dbReference type="InterPro" id="IPR016148">
    <property type="entry name" value="Pili_assmbl_chaperone_C"/>
</dbReference>
<feature type="domain" description="Pili assembly chaperone C-terminal" evidence="8">
    <location>
        <begin position="169"/>
        <end position="230"/>
    </location>
</feature>
<protein>
    <submittedName>
        <fullName evidence="9">Molecular chaperone</fullName>
    </submittedName>
</protein>
<keyword evidence="5" id="KW-0143">Chaperone</keyword>
<evidence type="ECO:0000256" key="1">
    <source>
        <dbReference type="ARBA" id="ARBA00004418"/>
    </source>
</evidence>
<feature type="chain" id="PRO_5008391525" evidence="6">
    <location>
        <begin position="25"/>
        <end position="239"/>
    </location>
</feature>
<evidence type="ECO:0000313" key="9">
    <source>
        <dbReference type="EMBL" id="ANI14144.1"/>
    </source>
</evidence>
<dbReference type="GO" id="GO:0030288">
    <property type="term" value="C:outer membrane-bounded periplasmic space"/>
    <property type="evidence" value="ECO:0007669"/>
    <property type="project" value="InterPro"/>
</dbReference>
<evidence type="ECO:0000259" key="7">
    <source>
        <dbReference type="Pfam" id="PF00345"/>
    </source>
</evidence>
<dbReference type="SUPFAM" id="SSF49584">
    <property type="entry name" value="Periplasmic chaperone C-domain"/>
    <property type="match status" value="1"/>
</dbReference>
<keyword evidence="4" id="KW-0574">Periplasm</keyword>
<dbReference type="InterPro" id="IPR013783">
    <property type="entry name" value="Ig-like_fold"/>
</dbReference>